<dbReference type="EMBL" id="WJQU01000001">
    <property type="protein sequence ID" value="KAJ6645064.1"/>
    <property type="molecule type" value="Genomic_DNA"/>
</dbReference>
<feature type="transmembrane region" description="Helical" evidence="8">
    <location>
        <begin position="129"/>
        <end position="153"/>
    </location>
</feature>
<evidence type="ECO:0000256" key="1">
    <source>
        <dbReference type="ARBA" id="ARBA00004651"/>
    </source>
</evidence>
<dbReference type="Proteomes" id="UP001151699">
    <property type="component" value="Chromosome A"/>
</dbReference>
<comment type="subcellular location">
    <subcellularLocation>
        <location evidence="1">Cell membrane</location>
        <topology evidence="1">Multi-pass membrane protein</topology>
    </subcellularLocation>
</comment>
<dbReference type="PRINTS" id="PR01806">
    <property type="entry name" value="VIRFACTRMVIN"/>
</dbReference>
<dbReference type="InterPro" id="IPR004268">
    <property type="entry name" value="MurJ"/>
</dbReference>
<dbReference type="PANTHER" id="PTHR47019">
    <property type="entry name" value="LIPID II FLIPPASE MURJ"/>
    <property type="match status" value="1"/>
</dbReference>
<keyword evidence="10" id="KW-1185">Reference proteome</keyword>
<feature type="transmembrane region" description="Helical" evidence="8">
    <location>
        <begin position="355"/>
        <end position="376"/>
    </location>
</feature>
<keyword evidence="2" id="KW-1003">Cell membrane</keyword>
<keyword evidence="4" id="KW-0133">Cell shape</keyword>
<gene>
    <name evidence="9" type="primary">murJ_0</name>
    <name evidence="9" type="ORF">Bhyg_00265</name>
</gene>
<feature type="transmembrane region" description="Helical" evidence="8">
    <location>
        <begin position="12"/>
        <end position="38"/>
    </location>
</feature>
<evidence type="ECO:0000256" key="8">
    <source>
        <dbReference type="SAM" id="Phobius"/>
    </source>
</evidence>
<dbReference type="CDD" id="cd13123">
    <property type="entry name" value="MATE_MurJ_like"/>
    <property type="match status" value="1"/>
</dbReference>
<evidence type="ECO:0000256" key="5">
    <source>
        <dbReference type="ARBA" id="ARBA00022984"/>
    </source>
</evidence>
<dbReference type="OrthoDB" id="410289at2759"/>
<name>A0A9Q0N9E6_9DIPT</name>
<dbReference type="HAMAP" id="MF_02078">
    <property type="entry name" value="MurJ_MviN"/>
    <property type="match status" value="1"/>
</dbReference>
<organism evidence="9 10">
    <name type="scientific">Pseudolycoriella hygida</name>
    <dbReference type="NCBI Taxonomy" id="35572"/>
    <lineage>
        <taxon>Eukaryota</taxon>
        <taxon>Metazoa</taxon>
        <taxon>Ecdysozoa</taxon>
        <taxon>Arthropoda</taxon>
        <taxon>Hexapoda</taxon>
        <taxon>Insecta</taxon>
        <taxon>Pterygota</taxon>
        <taxon>Neoptera</taxon>
        <taxon>Endopterygota</taxon>
        <taxon>Diptera</taxon>
        <taxon>Nematocera</taxon>
        <taxon>Sciaroidea</taxon>
        <taxon>Sciaridae</taxon>
        <taxon>Pseudolycoriella</taxon>
    </lineage>
</organism>
<feature type="transmembrane region" description="Helical" evidence="8">
    <location>
        <begin position="160"/>
        <end position="181"/>
    </location>
</feature>
<dbReference type="AlphaFoldDB" id="A0A9Q0N9E6"/>
<feature type="transmembrane region" description="Helical" evidence="8">
    <location>
        <begin position="419"/>
        <end position="438"/>
    </location>
</feature>
<evidence type="ECO:0000313" key="10">
    <source>
        <dbReference type="Proteomes" id="UP001151699"/>
    </source>
</evidence>
<evidence type="ECO:0000256" key="2">
    <source>
        <dbReference type="ARBA" id="ARBA00022475"/>
    </source>
</evidence>
<feature type="transmembrane region" description="Helical" evidence="8">
    <location>
        <begin position="627"/>
        <end position="644"/>
    </location>
</feature>
<protein>
    <submittedName>
        <fullName evidence="9">Lipid II flippase MurJ</fullName>
    </submittedName>
</protein>
<evidence type="ECO:0000313" key="9">
    <source>
        <dbReference type="EMBL" id="KAJ6645064.1"/>
    </source>
</evidence>
<reference evidence="9" key="1">
    <citation type="submission" date="2022-07" db="EMBL/GenBank/DDBJ databases">
        <authorList>
            <person name="Trinca V."/>
            <person name="Uliana J.V.C."/>
            <person name="Torres T.T."/>
            <person name="Ward R.J."/>
            <person name="Monesi N."/>
        </authorList>
    </citation>
    <scope>NUCLEOTIDE SEQUENCE</scope>
    <source>
        <strain evidence="9">HSMRA1968</strain>
        <tissue evidence="9">Whole embryos</tissue>
    </source>
</reference>
<dbReference type="InterPro" id="IPR051050">
    <property type="entry name" value="Lipid_II_flippase_MurJ/MviN"/>
</dbReference>
<feature type="transmembrane region" description="Helical" evidence="8">
    <location>
        <begin position="650"/>
        <end position="666"/>
    </location>
</feature>
<sequence>VKFFVTLFRSSLTVAFFTFVSRIFGLSRELFIASLFGASSEADSVNVAFKLPNLFRRIFGEGALSVVFIPIFNAKLLESTASARHFAGTIFTILLFALIIIVILMQIFMPALMFIIAPGFYDDLEKFNLTVILCRITIPYLVFISVTALLGGILNSLKRFAAFAFSPIILSLSVIFITLLFRNHLQASIAVSVSLLVAGILQVVFMFFCVVKLGLKFSLIFAPFDKDVKKFLFNMGPASISSGVQQLNIFISQSIASFIEGAISILSYADRIYQFPLSIIGVTFGTILLPELSQIYSAKNNLERISTIQNNAIRVGLLLSLPAACGIIALSQPIIHVIYERGAFTIEDTVKTAETISVFALGLPAFIFTKILMPIFYANHDTKTPLKVTLYSLLVNAILNIILMIPFNHVGIALGSSIAAWYNVLLACLIMLLVIYVIKSHYFNYYFSQFLWVKSSMLAITILSAICAYSISNYQDFLKSIAVFTMFVDHVGLYFFPEYLIMRCIGRTSMPIFCFFAGYNFHKISVDRSSKPKIKILIIGLSLSIFTNILFKQYITPNILISIFLGQCYLYYFKNSLNYSNYMGYYHVIFLSLLWSWTWQLFDYGTIALAIMVLGYMAKCYQENTKLTVAITIIIGLAHAVFTFPFSHSYIFLICIMGFVEYVFMTRKNFFVPISLNFKIISRNTLGIYAVQL</sequence>
<dbReference type="GO" id="GO:0008360">
    <property type="term" value="P:regulation of cell shape"/>
    <property type="evidence" value="ECO:0007669"/>
    <property type="project" value="UniProtKB-KW"/>
</dbReference>
<dbReference type="InterPro" id="IPR008875">
    <property type="entry name" value="TraX"/>
</dbReference>
<evidence type="ECO:0000256" key="4">
    <source>
        <dbReference type="ARBA" id="ARBA00022960"/>
    </source>
</evidence>
<evidence type="ECO:0000256" key="7">
    <source>
        <dbReference type="ARBA" id="ARBA00023136"/>
    </source>
</evidence>
<dbReference type="GO" id="GO:0005886">
    <property type="term" value="C:plasma membrane"/>
    <property type="evidence" value="ECO:0007669"/>
    <property type="project" value="UniProtKB-SubCell"/>
</dbReference>
<dbReference type="NCBIfam" id="TIGR01695">
    <property type="entry name" value="murJ_mviN"/>
    <property type="match status" value="1"/>
</dbReference>
<dbReference type="GO" id="GO:0015648">
    <property type="term" value="F:lipid-linked peptidoglycan transporter activity"/>
    <property type="evidence" value="ECO:0007669"/>
    <property type="project" value="TreeGrafter"/>
</dbReference>
<feature type="transmembrane region" description="Helical" evidence="8">
    <location>
        <begin position="558"/>
        <end position="573"/>
    </location>
</feature>
<evidence type="ECO:0000256" key="3">
    <source>
        <dbReference type="ARBA" id="ARBA00022692"/>
    </source>
</evidence>
<feature type="transmembrane region" description="Helical" evidence="8">
    <location>
        <begin position="388"/>
        <end position="407"/>
    </location>
</feature>
<feature type="transmembrane region" description="Helical" evidence="8">
    <location>
        <begin position="450"/>
        <end position="471"/>
    </location>
</feature>
<dbReference type="Pfam" id="PF03023">
    <property type="entry name" value="MurJ"/>
    <property type="match status" value="1"/>
</dbReference>
<keyword evidence="7 8" id="KW-0472">Membrane</keyword>
<feature type="non-terminal residue" evidence="9">
    <location>
        <position position="693"/>
    </location>
</feature>
<evidence type="ECO:0000256" key="6">
    <source>
        <dbReference type="ARBA" id="ARBA00022989"/>
    </source>
</evidence>
<dbReference type="PANTHER" id="PTHR47019:SF1">
    <property type="entry name" value="LIPID II FLIPPASE MURJ"/>
    <property type="match status" value="1"/>
</dbReference>
<feature type="transmembrane region" description="Helical" evidence="8">
    <location>
        <begin position="89"/>
        <end position="117"/>
    </location>
</feature>
<dbReference type="Pfam" id="PF05857">
    <property type="entry name" value="TraX"/>
    <property type="match status" value="1"/>
</dbReference>
<feature type="transmembrane region" description="Helical" evidence="8">
    <location>
        <begin position="313"/>
        <end position="335"/>
    </location>
</feature>
<feature type="transmembrane region" description="Helical" evidence="8">
    <location>
        <begin position="504"/>
        <end position="522"/>
    </location>
</feature>
<dbReference type="GO" id="GO:0034204">
    <property type="term" value="P:lipid translocation"/>
    <property type="evidence" value="ECO:0007669"/>
    <property type="project" value="TreeGrafter"/>
</dbReference>
<accession>A0A9Q0N9E6</accession>
<comment type="caution">
    <text evidence="9">The sequence shown here is derived from an EMBL/GenBank/DDBJ whole genome shotgun (WGS) entry which is preliminary data.</text>
</comment>
<keyword evidence="6 8" id="KW-1133">Transmembrane helix</keyword>
<feature type="transmembrane region" description="Helical" evidence="8">
    <location>
        <begin position="585"/>
        <end position="615"/>
    </location>
</feature>
<feature type="non-terminal residue" evidence="9">
    <location>
        <position position="1"/>
    </location>
</feature>
<proteinExistence type="inferred from homology"/>
<feature type="transmembrane region" description="Helical" evidence="8">
    <location>
        <begin position="58"/>
        <end position="77"/>
    </location>
</feature>
<keyword evidence="3 8" id="KW-0812">Transmembrane</keyword>
<feature type="transmembrane region" description="Helical" evidence="8">
    <location>
        <begin position="187"/>
        <end position="211"/>
    </location>
</feature>
<keyword evidence="5" id="KW-0573">Peptidoglycan synthesis</keyword>